<keyword evidence="10" id="KW-1185">Reference proteome</keyword>
<keyword evidence="6 7" id="KW-0249">Electron transport</keyword>
<dbReference type="InterPro" id="IPR008254">
    <property type="entry name" value="Flavodoxin/NO_synth"/>
</dbReference>
<dbReference type="InterPro" id="IPR001226">
    <property type="entry name" value="Flavodoxin_CS"/>
</dbReference>
<dbReference type="GO" id="GO:0010181">
    <property type="term" value="F:FMN binding"/>
    <property type="evidence" value="ECO:0007669"/>
    <property type="project" value="UniProtKB-UniRule"/>
</dbReference>
<keyword evidence="5 7" id="KW-0288">FMN</keyword>
<comment type="similarity">
    <text evidence="2 7">Belongs to the flavodoxin family.</text>
</comment>
<evidence type="ECO:0000313" key="9">
    <source>
        <dbReference type="EMBL" id="MCC2164506.1"/>
    </source>
</evidence>
<evidence type="ECO:0000256" key="4">
    <source>
        <dbReference type="ARBA" id="ARBA00022630"/>
    </source>
</evidence>
<evidence type="ECO:0000256" key="6">
    <source>
        <dbReference type="ARBA" id="ARBA00022982"/>
    </source>
</evidence>
<dbReference type="RefSeq" id="WP_308451126.1">
    <property type="nucleotide sequence ID" value="NZ_JAJEPU010000014.1"/>
</dbReference>
<keyword evidence="4 7" id="KW-0285">Flavoprotein</keyword>
<evidence type="ECO:0000259" key="8">
    <source>
        <dbReference type="PROSITE" id="PS50902"/>
    </source>
</evidence>
<keyword evidence="3 7" id="KW-0813">Transport</keyword>
<dbReference type="Proteomes" id="UP001198962">
    <property type="component" value="Unassembled WGS sequence"/>
</dbReference>
<dbReference type="Gene3D" id="3.40.50.360">
    <property type="match status" value="1"/>
</dbReference>
<evidence type="ECO:0000313" key="10">
    <source>
        <dbReference type="Proteomes" id="UP001198962"/>
    </source>
</evidence>
<proteinExistence type="inferred from homology"/>
<sequence>MKDVYVVYWSSTGNTQAMAEAVGAGAESAGATAHVVEVASADASALKDVPAFALGASAMGAEELDSEMDDFVTQVEAFASGKTIALFGSYDWGDGEWIRTWTGRMEEAGAKVIGGEDCIANLTPDDEALDKCKAIGAELANL</sequence>
<dbReference type="GO" id="GO:0016651">
    <property type="term" value="F:oxidoreductase activity, acting on NAD(P)H"/>
    <property type="evidence" value="ECO:0007669"/>
    <property type="project" value="UniProtKB-ARBA"/>
</dbReference>
<gene>
    <name evidence="9" type="ORF">LKD32_06380</name>
</gene>
<dbReference type="PROSITE" id="PS50902">
    <property type="entry name" value="FLAVODOXIN_LIKE"/>
    <property type="match status" value="1"/>
</dbReference>
<protein>
    <recommendedName>
        <fullName evidence="7">Flavodoxin</fullName>
    </recommendedName>
</protein>
<dbReference type="Pfam" id="PF00258">
    <property type="entry name" value="Flavodoxin_1"/>
    <property type="match status" value="1"/>
</dbReference>
<dbReference type="InterPro" id="IPR029039">
    <property type="entry name" value="Flavoprotein-like_sf"/>
</dbReference>
<organism evidence="9 10">
    <name type="scientific">Brotaphodocola catenula</name>
    <dbReference type="NCBI Taxonomy" id="2885361"/>
    <lineage>
        <taxon>Bacteria</taxon>
        <taxon>Bacillati</taxon>
        <taxon>Bacillota</taxon>
        <taxon>Clostridia</taxon>
        <taxon>Lachnospirales</taxon>
        <taxon>Lachnospiraceae</taxon>
        <taxon>Brotaphodocola</taxon>
    </lineage>
</organism>
<dbReference type="InterPro" id="IPR010087">
    <property type="entry name" value="Flav_short"/>
</dbReference>
<reference evidence="9" key="1">
    <citation type="submission" date="2021-10" db="EMBL/GenBank/DDBJ databases">
        <title>Anaerobic single-cell dispensing facilitates the cultivation of human gut bacteria.</title>
        <authorList>
            <person name="Afrizal A."/>
        </authorList>
    </citation>
    <scope>NUCLEOTIDE SEQUENCE</scope>
    <source>
        <strain evidence="9">CLA-AA-H274</strain>
    </source>
</reference>
<dbReference type="EMBL" id="JAJEPU010000014">
    <property type="protein sequence ID" value="MCC2164506.1"/>
    <property type="molecule type" value="Genomic_DNA"/>
</dbReference>
<name>A0AAE3DKW4_9FIRM</name>
<evidence type="ECO:0000256" key="3">
    <source>
        <dbReference type="ARBA" id="ARBA00022448"/>
    </source>
</evidence>
<evidence type="ECO:0000256" key="1">
    <source>
        <dbReference type="ARBA" id="ARBA00001917"/>
    </source>
</evidence>
<feature type="domain" description="Flavodoxin-like" evidence="8">
    <location>
        <begin position="4"/>
        <end position="140"/>
    </location>
</feature>
<accession>A0AAE3DKW4</accession>
<dbReference type="SUPFAM" id="SSF52218">
    <property type="entry name" value="Flavoproteins"/>
    <property type="match status" value="1"/>
</dbReference>
<evidence type="ECO:0000256" key="5">
    <source>
        <dbReference type="ARBA" id="ARBA00022643"/>
    </source>
</evidence>
<evidence type="ECO:0000256" key="2">
    <source>
        <dbReference type="ARBA" id="ARBA00005267"/>
    </source>
</evidence>
<comment type="caution">
    <text evidence="9">The sequence shown here is derived from an EMBL/GenBank/DDBJ whole genome shotgun (WGS) entry which is preliminary data.</text>
</comment>
<dbReference type="GO" id="GO:0009055">
    <property type="term" value="F:electron transfer activity"/>
    <property type="evidence" value="ECO:0007669"/>
    <property type="project" value="UniProtKB-UniRule"/>
</dbReference>
<evidence type="ECO:0000256" key="7">
    <source>
        <dbReference type="RuleBase" id="RU367037"/>
    </source>
</evidence>
<dbReference type="AlphaFoldDB" id="A0AAE3DKW4"/>
<dbReference type="NCBIfam" id="TIGR01753">
    <property type="entry name" value="flav_short"/>
    <property type="match status" value="1"/>
</dbReference>
<comment type="function">
    <text evidence="7">Low-potential electron donor to a number of redox enzymes.</text>
</comment>
<comment type="cofactor">
    <cofactor evidence="1 7">
        <name>FMN</name>
        <dbReference type="ChEBI" id="CHEBI:58210"/>
    </cofactor>
</comment>
<dbReference type="PROSITE" id="PS00201">
    <property type="entry name" value="FLAVODOXIN"/>
    <property type="match status" value="1"/>
</dbReference>